<feature type="transmembrane region" description="Helical" evidence="1">
    <location>
        <begin position="105"/>
        <end position="125"/>
    </location>
</feature>
<gene>
    <name evidence="2" type="ORF">CPT75_03200</name>
</gene>
<comment type="caution">
    <text evidence="2">The sequence shown here is derived from an EMBL/GenBank/DDBJ whole genome shotgun (WGS) entry which is preliminary data.</text>
</comment>
<feature type="transmembrane region" description="Helical" evidence="1">
    <location>
        <begin position="137"/>
        <end position="156"/>
    </location>
</feature>
<feature type="transmembrane region" description="Helical" evidence="1">
    <location>
        <begin position="240"/>
        <end position="260"/>
    </location>
</feature>
<keyword evidence="1" id="KW-0472">Membrane</keyword>
<evidence type="ECO:0000313" key="2">
    <source>
        <dbReference type="EMBL" id="PWT26195.1"/>
    </source>
</evidence>
<feature type="transmembrane region" description="Helical" evidence="1">
    <location>
        <begin position="355"/>
        <end position="374"/>
    </location>
</feature>
<feature type="transmembrane region" description="Helical" evidence="1">
    <location>
        <begin position="162"/>
        <end position="187"/>
    </location>
</feature>
<evidence type="ECO:0000313" key="3">
    <source>
        <dbReference type="Proteomes" id="UP000245488"/>
    </source>
</evidence>
<dbReference type="InterPro" id="IPR045691">
    <property type="entry name" value="DUF6056"/>
</dbReference>
<dbReference type="EMBL" id="NXNG01000001">
    <property type="protein sequence ID" value="PWT26195.1"/>
    <property type="molecule type" value="Genomic_DNA"/>
</dbReference>
<feature type="transmembrane region" description="Helical" evidence="1">
    <location>
        <begin position="24"/>
        <end position="44"/>
    </location>
</feature>
<accession>A0A317FWY5</accession>
<proteinExistence type="predicted"/>
<keyword evidence="1" id="KW-0812">Transmembrane</keyword>
<evidence type="ECO:0000256" key="1">
    <source>
        <dbReference type="SAM" id="Phobius"/>
    </source>
</evidence>
<keyword evidence="1" id="KW-1133">Transmembrane helix</keyword>
<dbReference type="Pfam" id="PF19528">
    <property type="entry name" value="DUF6056"/>
    <property type="match status" value="1"/>
</dbReference>
<dbReference type="AlphaFoldDB" id="A0A317FWY5"/>
<feature type="transmembrane region" description="Helical" evidence="1">
    <location>
        <begin position="296"/>
        <end position="314"/>
    </location>
</feature>
<feature type="transmembrane region" description="Helical" evidence="1">
    <location>
        <begin position="321"/>
        <end position="343"/>
    </location>
</feature>
<keyword evidence="3" id="KW-1185">Reference proteome</keyword>
<feature type="transmembrane region" description="Helical" evidence="1">
    <location>
        <begin position="395"/>
        <end position="414"/>
    </location>
</feature>
<organism evidence="2 3">
    <name type="scientific">Butyrivibrio fibrisolvens</name>
    <dbReference type="NCBI Taxonomy" id="831"/>
    <lineage>
        <taxon>Bacteria</taxon>
        <taxon>Bacillati</taxon>
        <taxon>Bacillota</taxon>
        <taxon>Clostridia</taxon>
        <taxon>Lachnospirales</taxon>
        <taxon>Lachnospiraceae</taxon>
        <taxon>Butyrivibrio</taxon>
    </lineage>
</organism>
<dbReference type="Proteomes" id="UP000245488">
    <property type="component" value="Chromosome"/>
</dbReference>
<name>A0A317FWY5_BUTFI</name>
<protein>
    <recommendedName>
        <fullName evidence="4">Glucosyl transferase GtrII</fullName>
    </recommendedName>
</protein>
<evidence type="ECO:0008006" key="4">
    <source>
        <dbReference type="Google" id="ProtNLM"/>
    </source>
</evidence>
<reference evidence="2 3" key="1">
    <citation type="submission" date="2017-09" db="EMBL/GenBank/DDBJ databases">
        <title>High-quality draft genome sequence of Butyrivibrio fibrisolvens INBov1, isolated from cow rumen.</title>
        <authorList>
            <person name="Rodriguez Hernaez J."/>
            <person name="Rivarola M."/>
            <person name="Paniego N."/>
            <person name="Cravero S."/>
            <person name="Ceron Cucchi M."/>
            <person name="Martinez M.C."/>
        </authorList>
    </citation>
    <scope>NUCLEOTIDE SEQUENCE [LARGE SCALE GENOMIC DNA]</scope>
    <source>
        <strain evidence="2 3">INBov1</strain>
    </source>
</reference>
<sequence length="495" mass="56199">MKKDNGNNSFKAIDNDIGISKDRVIDIVLAVVCIIIVLLLSYAAKYTTFNTDDFSFKLMVRDIHQSNENIVIATIKKIHTFYMTWQGTWFSNLVMFTLFGFSLRILHLVVAGTVLLLLLFIFLSIREVIIIFGFQHYNRMSMITFLLVIFTGMNIVTPRDNFYWIDGCMVYTIPLLFGLVGTSVYLYGLRIKSRSRMILGSLCCVLACGGSLIMGALFNTIFLSVIIINYVLNKKVVKVQAISFGIVFLGAIINVIAPGNYIRQGIESSDRASLFTILFYSMEFTAQTFWNYLKSSYLPAICLILIFVLAHKSVNKIDVRINPICFFVGIIFMVFIMYFPYALGYNTDLYVVERVAWVIYLMASIGTIFASIYTGIWLRHHFGSEFSSKEIPSKALAIISLLLINIAIVGSGTMQIPTFISELVSGKYKAIYTDSREIEGLIECCEDDDVTIWHHLDHSNIMRGICLMDYPEYMGNSMIANYYNKNSVILIETDN</sequence>
<feature type="transmembrane region" description="Helical" evidence="1">
    <location>
        <begin position="199"/>
        <end position="228"/>
    </location>
</feature>
<dbReference type="RefSeq" id="WP_110072072.1">
    <property type="nucleotide sequence ID" value="NZ_CM009896.1"/>
</dbReference>